<dbReference type="RefSeq" id="WP_263071523.1">
    <property type="nucleotide sequence ID" value="NZ_JAOUSF010000001.1"/>
</dbReference>
<evidence type="ECO:0000256" key="3">
    <source>
        <dbReference type="ARBA" id="ARBA00022544"/>
    </source>
</evidence>
<evidence type="ECO:0000313" key="11">
    <source>
        <dbReference type="Proteomes" id="UP001209318"/>
    </source>
</evidence>
<keyword evidence="7" id="KW-0449">Lipoprotein</keyword>
<dbReference type="PROSITE" id="PS51257">
    <property type="entry name" value="PROKAR_LIPOPROTEIN"/>
    <property type="match status" value="1"/>
</dbReference>
<evidence type="ECO:0000256" key="1">
    <source>
        <dbReference type="ARBA" id="ARBA00004635"/>
    </source>
</evidence>
<sequence length="358" mass="40652">MKSIETILIMAIFTLFLSGCVEKEILDDINLIDGIGFDYVDGKKIRGTIVFPIFIKDKPPENRVLTGESLLKKEILQDIQLQAADPIVTGSMEVVLFSKELATKSGITELMDPFQRDPGVGSGIYLAVVEGETKELFEGKYGVRGNSTHISDIIDENIRNEDLPKTNLQIFLADFYSEGKSPFMPIIKKKSKDVVELTGVSFFNKGKLVETISSDKMFFFKLLVDKYSEGLHRVKIEEGEAAIRSIRSVHHYKLIKKNPMEVEVTIDVQGIINEFNGDKMYPNLERKLNKQFEKEINQECLALVKNFQEKNIDPIGFGHFVKTQIRGFDYKKWHESLYKDLVVKVKSNVEVTEAGVIQ</sequence>
<evidence type="ECO:0000256" key="6">
    <source>
        <dbReference type="ARBA" id="ARBA00023139"/>
    </source>
</evidence>
<dbReference type="Proteomes" id="UP001209318">
    <property type="component" value="Unassembled WGS sequence"/>
</dbReference>
<dbReference type="AlphaFoldDB" id="A0AAE3IRL7"/>
<organism evidence="10 11">
    <name type="scientific">Perspicuibacillus lycopersici</name>
    <dbReference type="NCBI Taxonomy" id="1325689"/>
    <lineage>
        <taxon>Bacteria</taxon>
        <taxon>Bacillati</taxon>
        <taxon>Bacillota</taxon>
        <taxon>Bacilli</taxon>
        <taxon>Bacillales</taxon>
        <taxon>Bacillaceae</taxon>
        <taxon>Perspicuibacillus</taxon>
    </lineage>
</organism>
<evidence type="ECO:0000256" key="7">
    <source>
        <dbReference type="ARBA" id="ARBA00023288"/>
    </source>
</evidence>
<evidence type="ECO:0000259" key="9">
    <source>
        <dbReference type="Pfam" id="PF25198"/>
    </source>
</evidence>
<protein>
    <submittedName>
        <fullName evidence="10">Ger(X)C family spore germination protein</fullName>
    </submittedName>
</protein>
<feature type="domain" description="Spore germination GerAC-like C-terminal" evidence="8">
    <location>
        <begin position="198"/>
        <end position="355"/>
    </location>
</feature>
<evidence type="ECO:0000259" key="8">
    <source>
        <dbReference type="Pfam" id="PF05504"/>
    </source>
</evidence>
<proteinExistence type="inferred from homology"/>
<comment type="subcellular location">
    <subcellularLocation>
        <location evidence="1">Membrane</location>
        <topology evidence="1">Lipid-anchor</topology>
    </subcellularLocation>
</comment>
<dbReference type="InterPro" id="IPR046953">
    <property type="entry name" value="Spore_GerAC-like_C"/>
</dbReference>
<dbReference type="Gene3D" id="3.30.300.210">
    <property type="entry name" value="Nutrient germinant receptor protein C, domain 3"/>
    <property type="match status" value="1"/>
</dbReference>
<keyword evidence="6" id="KW-0564">Palmitate</keyword>
<dbReference type="Pfam" id="PF05504">
    <property type="entry name" value="Spore_GerAC"/>
    <property type="match status" value="1"/>
</dbReference>
<keyword evidence="11" id="KW-1185">Reference proteome</keyword>
<keyword evidence="3" id="KW-0309">Germination</keyword>
<evidence type="ECO:0000313" key="10">
    <source>
        <dbReference type="EMBL" id="MCU9612393.1"/>
    </source>
</evidence>
<evidence type="ECO:0000256" key="5">
    <source>
        <dbReference type="ARBA" id="ARBA00023136"/>
    </source>
</evidence>
<dbReference type="Pfam" id="PF25198">
    <property type="entry name" value="Spore_GerAC_N"/>
    <property type="match status" value="1"/>
</dbReference>
<dbReference type="InterPro" id="IPR038501">
    <property type="entry name" value="Spore_GerAC_C_sf"/>
</dbReference>
<keyword evidence="4" id="KW-0732">Signal</keyword>
<evidence type="ECO:0000256" key="2">
    <source>
        <dbReference type="ARBA" id="ARBA00007886"/>
    </source>
</evidence>
<gene>
    <name evidence="10" type="ORF">OEV98_02300</name>
</gene>
<accession>A0AAE3IRL7</accession>
<dbReference type="PANTHER" id="PTHR35789:SF1">
    <property type="entry name" value="SPORE GERMINATION PROTEIN B3"/>
    <property type="match status" value="1"/>
</dbReference>
<dbReference type="InterPro" id="IPR008844">
    <property type="entry name" value="Spore_GerAC-like"/>
</dbReference>
<dbReference type="PANTHER" id="PTHR35789">
    <property type="entry name" value="SPORE GERMINATION PROTEIN B3"/>
    <property type="match status" value="1"/>
</dbReference>
<dbReference type="InterPro" id="IPR057336">
    <property type="entry name" value="GerAC_N"/>
</dbReference>
<dbReference type="GO" id="GO:0016020">
    <property type="term" value="C:membrane"/>
    <property type="evidence" value="ECO:0007669"/>
    <property type="project" value="UniProtKB-SubCell"/>
</dbReference>
<evidence type="ECO:0000256" key="4">
    <source>
        <dbReference type="ARBA" id="ARBA00022729"/>
    </source>
</evidence>
<dbReference type="NCBIfam" id="TIGR02887">
    <property type="entry name" value="spore_ger_x_C"/>
    <property type="match status" value="1"/>
</dbReference>
<dbReference type="EMBL" id="JAOUSF010000001">
    <property type="protein sequence ID" value="MCU9612393.1"/>
    <property type="molecule type" value="Genomic_DNA"/>
</dbReference>
<comment type="similarity">
    <text evidence="2">Belongs to the GerABKC lipoprotein family.</text>
</comment>
<feature type="domain" description="Spore germination protein N-terminal" evidence="9">
    <location>
        <begin position="23"/>
        <end position="188"/>
    </location>
</feature>
<name>A0AAE3IRL7_9BACI</name>
<reference evidence="10" key="1">
    <citation type="submission" date="2022-10" db="EMBL/GenBank/DDBJ databases">
        <title>Description of Fervidibacillus gen. nov. in the family Fervidibacillaceae fam. nov. with two species, Fervidibacillus albus sp. nov., and Fervidibacillus halotolerans sp. nov., isolated from tidal flat sediments.</title>
        <authorList>
            <person name="Kwon K.K."/>
            <person name="Yang S.-H."/>
        </authorList>
    </citation>
    <scope>NUCLEOTIDE SEQUENCE</scope>
    <source>
        <strain evidence="10">JCM 19140</strain>
    </source>
</reference>
<dbReference type="GO" id="GO:0009847">
    <property type="term" value="P:spore germination"/>
    <property type="evidence" value="ECO:0007669"/>
    <property type="project" value="InterPro"/>
</dbReference>
<keyword evidence="5" id="KW-0472">Membrane</keyword>
<comment type="caution">
    <text evidence="10">The sequence shown here is derived from an EMBL/GenBank/DDBJ whole genome shotgun (WGS) entry which is preliminary data.</text>
</comment>